<feature type="transmembrane region" description="Helical" evidence="6">
    <location>
        <begin position="755"/>
        <end position="777"/>
    </location>
</feature>
<comment type="similarity">
    <text evidence="2">Belongs to the oxidase-dependent Fe transporter (OFeT) (TC 9.A.10.1) family.</text>
</comment>
<gene>
    <name evidence="8" type="ORF">DSM104329_04169</name>
</gene>
<keyword evidence="5 6" id="KW-0472">Membrane</keyword>
<keyword evidence="9" id="KW-1185">Reference proteome</keyword>
<evidence type="ECO:0000256" key="5">
    <source>
        <dbReference type="ARBA" id="ARBA00023136"/>
    </source>
</evidence>
<dbReference type="PROSITE" id="PS51257">
    <property type="entry name" value="PROKAR_LIPOPROTEIN"/>
    <property type="match status" value="1"/>
</dbReference>
<comment type="subcellular location">
    <subcellularLocation>
        <location evidence="1">Membrane</location>
        <topology evidence="1">Multi-pass membrane protein</topology>
    </subcellularLocation>
</comment>
<keyword evidence="3 6" id="KW-0812">Transmembrane</keyword>
<dbReference type="RefSeq" id="WP_259311793.1">
    <property type="nucleotide sequence ID" value="NZ_CP087164.1"/>
</dbReference>
<evidence type="ECO:0000313" key="9">
    <source>
        <dbReference type="Proteomes" id="UP001162834"/>
    </source>
</evidence>
<dbReference type="GO" id="GO:0033573">
    <property type="term" value="C:high-affinity iron permease complex"/>
    <property type="evidence" value="ECO:0007669"/>
    <property type="project" value="InterPro"/>
</dbReference>
<sequence>MSVRHLALALVAVIATGGLTACASTEAGGAHGTAAATTAYEPPPTLSPAATRTMSDGLGRLAARLATAAQSAGGPGFDAAIGRSRTELAAVLAVARAQQGRAAAHPALLVAGLGRLRQVVDLAASGGPAPPATRTMAVADAQRIAADLRARVDRREPGLAASGPQATAPPAPGPYLAATALSTDLLRARWETAARSPGRASAAVADARRQAAGLTPAIPGLRRELRRAAQAARAGDDVTLASARGAALATIARAGQLRAERAAAAGDGRGAERWATLRDLGPTTTARRVRDDAARAAAALRDGRMRPAAAALAVRRDGLDALQRRTTVLVQQAALAAYGGRGADRAEAAATAAGYWALLAPEYARRSGPAAAVRAGRAFAALAVPVPPGLGPGFALDAKVAAAGAALGAFTAAPPTAAERASRIRRLVRLTAQTTSQLCDRNAPARRPGGDAGEGAVGPAAIARLIADVRPGLPAADSARLAAILPDLAALPRTAGILGEEGAPPPTAVPPAAGAMCDRVRAAVQDVFPDAWRRLDGDEDIDRIEAQLARMERAAAAGRWGEADQARRTAYAIFELGPEPRLRAFAPDLVVRLENLFWAAAPDGPNLADVLAEGTPPAVVRERRLATVAALEQARAALDRPRSGGAVVVNSAIVVFREGLEAALVLAALIASFAVGGRAWRRPLVAGMLAAVPATVVTWFLTSAAVRSLSGWGLALEAAVDLAALVVLAVILAWFFQRFCWTRFVVRQQARHRRLLAPGSGVWPAVALGLLGFTAIYREGFETVVYLQALRLDAGTGTVLQGVALGLALTAALALLMLRLRRRLPYRAIVVAAASGIALLTVILAGQAARAAQAAGWIAVDPVHLRLPAWTGPWLGLYPSTQTLVAQVLAVVGIVILGLVVRGRREQRSARRMQAARARRARPKTTA</sequence>
<dbReference type="PANTHER" id="PTHR31632">
    <property type="entry name" value="IRON TRANSPORTER FTH1"/>
    <property type="match status" value="1"/>
</dbReference>
<feature type="transmembrane region" description="Helical" evidence="6">
    <location>
        <begin position="684"/>
        <end position="706"/>
    </location>
</feature>
<organism evidence="8 9">
    <name type="scientific">Capillimicrobium parvum</name>
    <dbReference type="NCBI Taxonomy" id="2884022"/>
    <lineage>
        <taxon>Bacteria</taxon>
        <taxon>Bacillati</taxon>
        <taxon>Actinomycetota</taxon>
        <taxon>Thermoleophilia</taxon>
        <taxon>Solirubrobacterales</taxon>
        <taxon>Capillimicrobiaceae</taxon>
        <taxon>Capillimicrobium</taxon>
    </lineage>
</organism>
<dbReference type="Pfam" id="PF03239">
    <property type="entry name" value="FTR1"/>
    <property type="match status" value="1"/>
</dbReference>
<proteinExistence type="inferred from homology"/>
<dbReference type="Proteomes" id="UP001162834">
    <property type="component" value="Chromosome"/>
</dbReference>
<feature type="chain" id="PRO_5039668311" description="Iron permease" evidence="7">
    <location>
        <begin position="24"/>
        <end position="927"/>
    </location>
</feature>
<keyword evidence="7" id="KW-0732">Signal</keyword>
<dbReference type="KEGG" id="sbae:DSM104329_04169"/>
<dbReference type="PANTHER" id="PTHR31632:SF2">
    <property type="entry name" value="PLASMA MEMBRANE IRON PERMEASE"/>
    <property type="match status" value="1"/>
</dbReference>
<dbReference type="GO" id="GO:0015093">
    <property type="term" value="F:ferrous iron transmembrane transporter activity"/>
    <property type="evidence" value="ECO:0007669"/>
    <property type="project" value="TreeGrafter"/>
</dbReference>
<feature type="transmembrane region" description="Helical" evidence="6">
    <location>
        <begin position="797"/>
        <end position="816"/>
    </location>
</feature>
<feature type="transmembrane region" description="Helical" evidence="6">
    <location>
        <begin position="712"/>
        <end position="735"/>
    </location>
</feature>
<feature type="signal peptide" evidence="7">
    <location>
        <begin position="1"/>
        <end position="23"/>
    </location>
</feature>
<evidence type="ECO:0000256" key="2">
    <source>
        <dbReference type="ARBA" id="ARBA00008333"/>
    </source>
</evidence>
<dbReference type="EMBL" id="CP087164">
    <property type="protein sequence ID" value="UGS37748.1"/>
    <property type="molecule type" value="Genomic_DNA"/>
</dbReference>
<feature type="transmembrane region" description="Helical" evidence="6">
    <location>
        <begin position="659"/>
        <end position="677"/>
    </location>
</feature>
<evidence type="ECO:0000256" key="3">
    <source>
        <dbReference type="ARBA" id="ARBA00022692"/>
    </source>
</evidence>
<evidence type="ECO:0000256" key="1">
    <source>
        <dbReference type="ARBA" id="ARBA00004141"/>
    </source>
</evidence>
<feature type="transmembrane region" description="Helical" evidence="6">
    <location>
        <begin position="884"/>
        <end position="903"/>
    </location>
</feature>
<protein>
    <recommendedName>
        <fullName evidence="10">Iron permease</fullName>
    </recommendedName>
</protein>
<reference evidence="8" key="1">
    <citation type="journal article" date="2022" name="Int. J. Syst. Evol. Microbiol.">
        <title>Pseudomonas aegrilactucae sp. nov. and Pseudomonas morbosilactucae sp. nov., pathogens causing bacterial rot of lettuce in Japan.</title>
        <authorList>
            <person name="Sawada H."/>
            <person name="Fujikawa T."/>
            <person name="Satou M."/>
        </authorList>
    </citation>
    <scope>NUCLEOTIDE SEQUENCE</scope>
    <source>
        <strain evidence="8">0166_1</strain>
    </source>
</reference>
<evidence type="ECO:0000313" key="8">
    <source>
        <dbReference type="EMBL" id="UGS37748.1"/>
    </source>
</evidence>
<dbReference type="InterPro" id="IPR004923">
    <property type="entry name" value="FTR1/Fip1/EfeU"/>
</dbReference>
<accession>A0A9E6Y155</accession>
<feature type="transmembrane region" description="Helical" evidence="6">
    <location>
        <begin position="828"/>
        <end position="849"/>
    </location>
</feature>
<keyword evidence="4 6" id="KW-1133">Transmembrane helix</keyword>
<dbReference type="AlphaFoldDB" id="A0A9E6Y155"/>
<evidence type="ECO:0000256" key="4">
    <source>
        <dbReference type="ARBA" id="ARBA00022989"/>
    </source>
</evidence>
<evidence type="ECO:0000256" key="6">
    <source>
        <dbReference type="SAM" id="Phobius"/>
    </source>
</evidence>
<evidence type="ECO:0000256" key="7">
    <source>
        <dbReference type="SAM" id="SignalP"/>
    </source>
</evidence>
<name>A0A9E6Y155_9ACTN</name>
<evidence type="ECO:0008006" key="10">
    <source>
        <dbReference type="Google" id="ProtNLM"/>
    </source>
</evidence>